<sequence length="126" mass="13818">MLKAAKILAVLAAIECFGIMALEMFFWQQAGTKINPNMTADFVSQTVTMAANQGLYNGFLGLGIIFGMIRKNKEIVLLSLFCIIAAAVYGAYSVDYAIIFKQGIIPAAAFIFNLIAKEKRGTLHFR</sequence>
<dbReference type="Pfam" id="PF06993">
    <property type="entry name" value="DUF1304"/>
    <property type="match status" value="1"/>
</dbReference>
<feature type="transmembrane region" description="Helical" evidence="1">
    <location>
        <begin position="75"/>
        <end position="92"/>
    </location>
</feature>
<proteinExistence type="predicted"/>
<comment type="caution">
    <text evidence="2">The sequence shown here is derived from an EMBL/GenBank/DDBJ whole genome shotgun (WGS) entry which is preliminary data.</text>
</comment>
<name>A0A3P3QT36_9FIRM</name>
<dbReference type="AlphaFoldDB" id="A0A3P3QT36"/>
<evidence type="ECO:0000256" key="1">
    <source>
        <dbReference type="SAM" id="Phobius"/>
    </source>
</evidence>
<accession>A0A3P3QT36</accession>
<dbReference type="EMBL" id="RRCO01000007">
    <property type="protein sequence ID" value="RRJ24436.1"/>
    <property type="molecule type" value="Genomic_DNA"/>
</dbReference>
<keyword evidence="1" id="KW-0812">Transmembrane</keyword>
<keyword evidence="3" id="KW-1185">Reference proteome</keyword>
<keyword evidence="1" id="KW-1133">Transmembrane helix</keyword>
<feature type="transmembrane region" description="Helical" evidence="1">
    <location>
        <begin position="7"/>
        <end position="27"/>
    </location>
</feature>
<dbReference type="Proteomes" id="UP000272490">
    <property type="component" value="Unassembled WGS sequence"/>
</dbReference>
<dbReference type="PANTHER" id="PTHR38446:SF1">
    <property type="entry name" value="BLL0914 PROTEIN"/>
    <property type="match status" value="1"/>
</dbReference>
<protein>
    <submittedName>
        <fullName evidence="2">DUF1304 domain-containing protein</fullName>
    </submittedName>
</protein>
<dbReference type="InterPro" id="IPR009732">
    <property type="entry name" value="DUF1304"/>
</dbReference>
<dbReference type="OrthoDB" id="9803832at2"/>
<dbReference type="PANTHER" id="PTHR38446">
    <property type="entry name" value="BLL0914 PROTEIN"/>
    <property type="match status" value="1"/>
</dbReference>
<evidence type="ECO:0000313" key="3">
    <source>
        <dbReference type="Proteomes" id="UP000272490"/>
    </source>
</evidence>
<reference evidence="2 3" key="1">
    <citation type="submission" date="2018-11" db="EMBL/GenBank/DDBJ databases">
        <title>Genome sequencing of Lachnoanaerobaculum sp. KCOM 2030 (= ChDC B114).</title>
        <authorList>
            <person name="Kook J.-K."/>
            <person name="Park S.-N."/>
            <person name="Lim Y.K."/>
        </authorList>
    </citation>
    <scope>NUCLEOTIDE SEQUENCE [LARGE SCALE GENOMIC DNA]</scope>
    <source>
        <strain evidence="2 3">KCOM 2030</strain>
    </source>
</reference>
<evidence type="ECO:0000313" key="2">
    <source>
        <dbReference type="EMBL" id="RRJ24436.1"/>
    </source>
</evidence>
<dbReference type="RefSeq" id="WP_128675136.1">
    <property type="nucleotide sequence ID" value="NZ_CAUQHB010000106.1"/>
</dbReference>
<feature type="transmembrane region" description="Helical" evidence="1">
    <location>
        <begin position="98"/>
        <end position="116"/>
    </location>
</feature>
<feature type="transmembrane region" description="Helical" evidence="1">
    <location>
        <begin position="47"/>
        <end position="68"/>
    </location>
</feature>
<gene>
    <name evidence="2" type="ORF">EHV10_13735</name>
</gene>
<keyword evidence="1" id="KW-0472">Membrane</keyword>
<organism evidence="2 3">
    <name type="scientific">Lachnoanaerobaculum gingivalis</name>
    <dbReference type="NCBI Taxonomy" id="2490855"/>
    <lineage>
        <taxon>Bacteria</taxon>
        <taxon>Bacillati</taxon>
        <taxon>Bacillota</taxon>
        <taxon>Clostridia</taxon>
        <taxon>Lachnospirales</taxon>
        <taxon>Lachnospiraceae</taxon>
        <taxon>Lachnoanaerobaculum</taxon>
    </lineage>
</organism>